<name>A0A0V0Q7S9_PSEPJ</name>
<keyword evidence="7" id="KW-1015">Disulfide bond</keyword>
<feature type="region of interest" description="Disordered" evidence="9">
    <location>
        <begin position="466"/>
        <end position="556"/>
    </location>
</feature>
<dbReference type="PRINTS" id="PR00792">
    <property type="entry name" value="PEPSIN"/>
</dbReference>
<sequence length="786" mass="90700">MVSFTIQEDIKYFNKIHTFKLEGNTTFAYFYTSVYVGTPPQRQTVIVDTGSYLLAFPCTDCKESNCGKHINQPYDPKKSLTSSEFSCYEKYENFQCSNCNSQKQCQWSISYAEGSSLRGHVLTDYIVVGDEIQNYVDNDYQKLNLDFVKFLNRERVDMLIGCTTKETNLFLTQDADGILGLSPSTNTPSRWPNLVDSLFSQHSENQEELVFSLCLSNVDGGYMSVGGYNTELHLKGAKTHIIPFKKGSSMYSIDMEELKINGKSLGASKKVLSNAIVDSGTTILYGPKKIIDEMYQTIYDFCDQSEKNCVGSVKRFGNQKCWKRDAKNFPNIQDFFDTFPPIEFKMNKDFTFVWEPSSYLFEDPLKPNYIDQWCFAFEASGSKFLLGGSWMRQYDILFDRGNHQLHFTQSDCNSQEINNSYIKEFGSQIQTAEEDIELYNQIGEFLGPQFMETHQPLELGTLNQNQQNQKNDQDQNQDQDSNNDYDQNSDSDQNNDQDQNQDQDSNNDYDQNSDSDQNNDQDQNQDQDSNNDHDQNSDSDQNNDTNQNLNGKKSDEEIQDKQNLNQGRDDQNQNQNDNKTREEKLLEEQKKYKEQLKQENQNKQNQSKENNSSQIKNESKSENKGNQNDSENLNNSNDIDGEPSLSGEKNKEGNYDIMITTVSIVLAVIFSLLVYRCIKKIRVRWNINKKVNKLSQFDQDTQQFNEPSGFDKSGFGDPNEMMQSNRMMQEDEKDEDLTQEVDQDYQLDDIEQQYNGGAEQGGYENENEDEDVEDDEEEEEEESKKN</sequence>
<feature type="region of interest" description="Disordered" evidence="9">
    <location>
        <begin position="595"/>
        <end position="650"/>
    </location>
</feature>
<dbReference type="Gene3D" id="2.40.70.10">
    <property type="entry name" value="Acid Proteases"/>
    <property type="match status" value="2"/>
</dbReference>
<comment type="caution">
    <text evidence="12">The sequence shown here is derived from an EMBL/GenBank/DDBJ whole genome shotgun (WGS) entry which is preliminary data.</text>
</comment>
<dbReference type="PANTHER" id="PTHR13683:SF375">
    <property type="entry name" value="PEPTIDASE A1 DOMAIN-CONTAINING PROTEIN"/>
    <property type="match status" value="1"/>
</dbReference>
<dbReference type="InParanoid" id="A0A0V0Q7S9"/>
<evidence type="ECO:0000313" key="12">
    <source>
        <dbReference type="EMBL" id="KRW98301.1"/>
    </source>
</evidence>
<feature type="compositionally biased region" description="Low complexity" evidence="9">
    <location>
        <begin position="538"/>
        <end position="548"/>
    </location>
</feature>
<dbReference type="OrthoDB" id="2747330at2759"/>
<keyword evidence="10" id="KW-1133">Transmembrane helix</keyword>
<evidence type="ECO:0000256" key="4">
    <source>
        <dbReference type="ARBA" id="ARBA00022801"/>
    </source>
</evidence>
<feature type="compositionally biased region" description="Acidic residues" evidence="9">
    <location>
        <begin position="765"/>
        <end position="786"/>
    </location>
</feature>
<evidence type="ECO:0000256" key="10">
    <source>
        <dbReference type="SAM" id="Phobius"/>
    </source>
</evidence>
<dbReference type="AlphaFoldDB" id="A0A0V0Q7S9"/>
<evidence type="ECO:0000313" key="13">
    <source>
        <dbReference type="Proteomes" id="UP000054937"/>
    </source>
</evidence>
<keyword evidence="13" id="KW-1185">Reference proteome</keyword>
<feature type="transmembrane region" description="Helical" evidence="10">
    <location>
        <begin position="657"/>
        <end position="675"/>
    </location>
</feature>
<evidence type="ECO:0000256" key="6">
    <source>
        <dbReference type="PIRSR" id="PIRSR601461-1"/>
    </source>
</evidence>
<evidence type="ECO:0000256" key="5">
    <source>
        <dbReference type="ARBA" id="ARBA00046288"/>
    </source>
</evidence>
<keyword evidence="4 8" id="KW-0378">Hydrolase</keyword>
<keyword evidence="10" id="KW-0812">Transmembrane</keyword>
<dbReference type="PROSITE" id="PS51767">
    <property type="entry name" value="PEPTIDASE_A1"/>
    <property type="match status" value="1"/>
</dbReference>
<accession>A0A0V0Q7S9</accession>
<dbReference type="GO" id="GO:0012505">
    <property type="term" value="C:endomembrane system"/>
    <property type="evidence" value="ECO:0007669"/>
    <property type="project" value="UniProtKB-SubCell"/>
</dbReference>
<dbReference type="PANTHER" id="PTHR13683">
    <property type="entry name" value="ASPARTYL PROTEASES"/>
    <property type="match status" value="1"/>
</dbReference>
<dbReference type="InterPro" id="IPR033121">
    <property type="entry name" value="PEPTIDASE_A1"/>
</dbReference>
<keyword evidence="8" id="KW-0064">Aspartyl protease</keyword>
<dbReference type="InterPro" id="IPR021109">
    <property type="entry name" value="Peptidase_aspartic_dom_sf"/>
</dbReference>
<keyword evidence="2 8" id="KW-0645">Protease</keyword>
<feature type="active site" evidence="6">
    <location>
        <position position="48"/>
    </location>
</feature>
<feature type="disulfide bond" evidence="7">
    <location>
        <begin position="61"/>
        <end position="96"/>
    </location>
</feature>
<dbReference type="OMA" id="YDIMITT"/>
<feature type="domain" description="Peptidase A1" evidence="11">
    <location>
        <begin position="30"/>
        <end position="408"/>
    </location>
</feature>
<evidence type="ECO:0000256" key="7">
    <source>
        <dbReference type="PIRSR" id="PIRSR601461-2"/>
    </source>
</evidence>
<comment type="subcellular location">
    <subcellularLocation>
        <location evidence="5">Endomembrane system</location>
        <topology evidence="5">Single-pass type I membrane protein</topology>
    </subcellularLocation>
</comment>
<keyword evidence="3" id="KW-0732">Signal</keyword>
<dbReference type="InterPro" id="IPR001969">
    <property type="entry name" value="Aspartic_peptidase_AS"/>
</dbReference>
<dbReference type="SUPFAM" id="SSF50630">
    <property type="entry name" value="Acid proteases"/>
    <property type="match status" value="1"/>
</dbReference>
<evidence type="ECO:0000256" key="2">
    <source>
        <dbReference type="ARBA" id="ARBA00022670"/>
    </source>
</evidence>
<evidence type="ECO:0000259" key="11">
    <source>
        <dbReference type="PROSITE" id="PS51767"/>
    </source>
</evidence>
<evidence type="ECO:0000256" key="9">
    <source>
        <dbReference type="SAM" id="MobiDB-lite"/>
    </source>
</evidence>
<feature type="compositionally biased region" description="Acidic residues" evidence="9">
    <location>
        <begin position="731"/>
        <end position="751"/>
    </location>
</feature>
<dbReference type="InterPro" id="IPR001461">
    <property type="entry name" value="Aspartic_peptidase_A1"/>
</dbReference>
<feature type="compositionally biased region" description="Acidic residues" evidence="9">
    <location>
        <begin position="475"/>
        <end position="525"/>
    </location>
</feature>
<keyword evidence="10" id="KW-0472">Membrane</keyword>
<evidence type="ECO:0000256" key="8">
    <source>
        <dbReference type="RuleBase" id="RU000454"/>
    </source>
</evidence>
<dbReference type="EMBL" id="LDAU01000254">
    <property type="protein sequence ID" value="KRW98301.1"/>
    <property type="molecule type" value="Genomic_DNA"/>
</dbReference>
<gene>
    <name evidence="12" type="ORF">PPERSA_02078</name>
</gene>
<proteinExistence type="inferred from homology"/>
<feature type="region of interest" description="Disordered" evidence="9">
    <location>
        <begin position="698"/>
        <end position="786"/>
    </location>
</feature>
<feature type="active site" evidence="6">
    <location>
        <position position="278"/>
    </location>
</feature>
<evidence type="ECO:0000256" key="3">
    <source>
        <dbReference type="ARBA" id="ARBA00022729"/>
    </source>
</evidence>
<dbReference type="PROSITE" id="PS00141">
    <property type="entry name" value="ASP_PROTEASE"/>
    <property type="match status" value="1"/>
</dbReference>
<protein>
    <submittedName>
        <fullName evidence="12">Aspartic peptidase domain</fullName>
    </submittedName>
</protein>
<dbReference type="Proteomes" id="UP000054937">
    <property type="component" value="Unassembled WGS sequence"/>
</dbReference>
<evidence type="ECO:0000256" key="1">
    <source>
        <dbReference type="ARBA" id="ARBA00007447"/>
    </source>
</evidence>
<feature type="compositionally biased region" description="Low complexity" evidence="9">
    <location>
        <begin position="598"/>
        <end position="616"/>
    </location>
</feature>
<dbReference type="GO" id="GO:0006508">
    <property type="term" value="P:proteolysis"/>
    <property type="evidence" value="ECO:0007669"/>
    <property type="project" value="UniProtKB-KW"/>
</dbReference>
<dbReference type="GO" id="GO:0004190">
    <property type="term" value="F:aspartic-type endopeptidase activity"/>
    <property type="evidence" value="ECO:0007669"/>
    <property type="project" value="UniProtKB-KW"/>
</dbReference>
<feature type="compositionally biased region" description="Low complexity" evidence="9">
    <location>
        <begin position="624"/>
        <end position="638"/>
    </location>
</feature>
<dbReference type="Pfam" id="PF00026">
    <property type="entry name" value="Asp"/>
    <property type="match status" value="1"/>
</dbReference>
<organism evidence="12 13">
    <name type="scientific">Pseudocohnilembus persalinus</name>
    <name type="common">Ciliate</name>
    <dbReference type="NCBI Taxonomy" id="266149"/>
    <lineage>
        <taxon>Eukaryota</taxon>
        <taxon>Sar</taxon>
        <taxon>Alveolata</taxon>
        <taxon>Ciliophora</taxon>
        <taxon>Intramacronucleata</taxon>
        <taxon>Oligohymenophorea</taxon>
        <taxon>Scuticociliatia</taxon>
        <taxon>Philasterida</taxon>
        <taxon>Pseudocohnilembidae</taxon>
        <taxon>Pseudocohnilembus</taxon>
    </lineage>
</organism>
<reference evidence="12 13" key="1">
    <citation type="journal article" date="2015" name="Sci. Rep.">
        <title>Genome of the facultative scuticociliatosis pathogen Pseudocohnilembus persalinus provides insight into its virulence through horizontal gene transfer.</title>
        <authorList>
            <person name="Xiong J."/>
            <person name="Wang G."/>
            <person name="Cheng J."/>
            <person name="Tian M."/>
            <person name="Pan X."/>
            <person name="Warren A."/>
            <person name="Jiang C."/>
            <person name="Yuan D."/>
            <person name="Miao W."/>
        </authorList>
    </citation>
    <scope>NUCLEOTIDE SEQUENCE [LARGE SCALE GENOMIC DNA]</scope>
    <source>
        <strain evidence="12">36N120E</strain>
    </source>
</reference>
<comment type="similarity">
    <text evidence="1 8">Belongs to the peptidase A1 family.</text>
</comment>